<dbReference type="EMBL" id="CP013987">
    <property type="protein sequence ID" value="ALZ85082.1"/>
    <property type="molecule type" value="Genomic_DNA"/>
</dbReference>
<feature type="transmembrane region" description="Helical" evidence="12">
    <location>
        <begin position="30"/>
        <end position="49"/>
    </location>
</feature>
<dbReference type="GO" id="GO:0051453">
    <property type="term" value="P:regulation of intracellular pH"/>
    <property type="evidence" value="ECO:0007669"/>
    <property type="project" value="TreeGrafter"/>
</dbReference>
<dbReference type="GO" id="GO:0015386">
    <property type="term" value="F:potassium:proton antiporter activity"/>
    <property type="evidence" value="ECO:0007669"/>
    <property type="project" value="TreeGrafter"/>
</dbReference>
<evidence type="ECO:0000313" key="15">
    <source>
        <dbReference type="Proteomes" id="UP000064137"/>
    </source>
</evidence>
<dbReference type="GO" id="GO:0005886">
    <property type="term" value="C:plasma membrane"/>
    <property type="evidence" value="ECO:0007669"/>
    <property type="project" value="UniProtKB-SubCell"/>
</dbReference>
<dbReference type="GO" id="GO:0015385">
    <property type="term" value="F:sodium:proton antiporter activity"/>
    <property type="evidence" value="ECO:0007669"/>
    <property type="project" value="InterPro"/>
</dbReference>
<dbReference type="Proteomes" id="UP000064137">
    <property type="component" value="Chromosome"/>
</dbReference>
<evidence type="ECO:0000256" key="12">
    <source>
        <dbReference type="SAM" id="Phobius"/>
    </source>
</evidence>
<evidence type="ECO:0000256" key="1">
    <source>
        <dbReference type="ARBA" id="ARBA00004651"/>
    </source>
</evidence>
<feature type="transmembrane region" description="Helical" evidence="12">
    <location>
        <begin position="6"/>
        <end position="23"/>
    </location>
</feature>
<feature type="transmembrane region" description="Helical" evidence="12">
    <location>
        <begin position="170"/>
        <end position="189"/>
    </location>
</feature>
<keyword evidence="10 12" id="KW-0472">Membrane</keyword>
<protein>
    <submittedName>
        <fullName evidence="14">Sodium:proton antiporter</fullName>
    </submittedName>
</protein>
<dbReference type="PANTHER" id="PTHR10110:SF195">
    <property type="entry name" value="NA(+)_H(+) ANTIPORTER NHAS2"/>
    <property type="match status" value="1"/>
</dbReference>
<evidence type="ECO:0000256" key="7">
    <source>
        <dbReference type="ARBA" id="ARBA00022989"/>
    </source>
</evidence>
<evidence type="ECO:0000256" key="9">
    <source>
        <dbReference type="ARBA" id="ARBA00023065"/>
    </source>
</evidence>
<feature type="transmembrane region" description="Helical" evidence="12">
    <location>
        <begin position="127"/>
        <end position="149"/>
    </location>
</feature>
<dbReference type="RefSeq" id="WP_059315252.1">
    <property type="nucleotide sequence ID" value="NZ_CP013987.1"/>
</dbReference>
<keyword evidence="8" id="KW-0915">Sodium</keyword>
<evidence type="ECO:0000256" key="3">
    <source>
        <dbReference type="ARBA" id="ARBA00022448"/>
    </source>
</evidence>
<keyword evidence="4" id="KW-0050">Antiport</keyword>
<evidence type="ECO:0000256" key="8">
    <source>
        <dbReference type="ARBA" id="ARBA00023053"/>
    </source>
</evidence>
<name>A0A0U4HGY1_9PSED</name>
<evidence type="ECO:0000256" key="4">
    <source>
        <dbReference type="ARBA" id="ARBA00022449"/>
    </source>
</evidence>
<reference evidence="14 15" key="1">
    <citation type="submission" date="2016-01" db="EMBL/GenBank/DDBJ databases">
        <title>Annotation of Pseudomonas oryzihabitans USDA-ARS-USMARC-56511.</title>
        <authorList>
            <person name="Harhay G.P."/>
            <person name="Harhay D.M."/>
            <person name="Smith T.P.L."/>
            <person name="Bono J.L."/>
            <person name="Heaton M.P."/>
            <person name="Clawson M.L."/>
            <person name="Chitko-Mckown C.G."/>
            <person name="Capik S.F."/>
            <person name="DeDonder K.D."/>
            <person name="Apley M.D."/>
            <person name="Lubbers B.V."/>
            <person name="White B.J."/>
            <person name="Larson R.L."/>
        </authorList>
    </citation>
    <scope>NUCLEOTIDE SEQUENCE [LARGE SCALE GENOMIC DNA]</scope>
    <source>
        <strain evidence="14 15">USDA-ARS-USMARC-56511</strain>
    </source>
</reference>
<comment type="subcellular location">
    <subcellularLocation>
        <location evidence="1">Cell membrane</location>
        <topology evidence="1">Multi-pass membrane protein</topology>
    </subcellularLocation>
</comment>
<evidence type="ECO:0000259" key="13">
    <source>
        <dbReference type="Pfam" id="PF00999"/>
    </source>
</evidence>
<feature type="transmembrane region" description="Helical" evidence="12">
    <location>
        <begin position="201"/>
        <end position="222"/>
    </location>
</feature>
<keyword evidence="5" id="KW-1003">Cell membrane</keyword>
<evidence type="ECO:0000313" key="14">
    <source>
        <dbReference type="EMBL" id="ALZ85082.1"/>
    </source>
</evidence>
<feature type="transmembrane region" description="Helical" evidence="12">
    <location>
        <begin position="98"/>
        <end position="121"/>
    </location>
</feature>
<dbReference type="Gene3D" id="6.10.140.1330">
    <property type="match status" value="1"/>
</dbReference>
<evidence type="ECO:0000256" key="5">
    <source>
        <dbReference type="ARBA" id="ARBA00022475"/>
    </source>
</evidence>
<keyword evidence="9" id="KW-0406">Ion transport</keyword>
<dbReference type="Pfam" id="PF00999">
    <property type="entry name" value="Na_H_Exchanger"/>
    <property type="match status" value="1"/>
</dbReference>
<keyword evidence="7 12" id="KW-1133">Transmembrane helix</keyword>
<dbReference type="PANTHER" id="PTHR10110">
    <property type="entry name" value="SODIUM/HYDROGEN EXCHANGER"/>
    <property type="match status" value="1"/>
</dbReference>
<proteinExistence type="inferred from homology"/>
<evidence type="ECO:0000256" key="11">
    <source>
        <dbReference type="ARBA" id="ARBA00023201"/>
    </source>
</evidence>
<dbReference type="InterPro" id="IPR006153">
    <property type="entry name" value="Cation/H_exchanger_TM"/>
</dbReference>
<sequence>MLELAAIILFITAVLAFLNRRYVGLPSAIGVMAIALALSLGCIGLDWLGFPLVRDYEQNLLSSIDFSELLMQGMLSVLLFAGALHIDLSELRAFRWQLSLLAVVGTTVSTLVVGFALFYLLSFTHVSLSLIHCLIFGALISPTDPIAVMGILKTAGAPKNTELVIAGESLFNDGVGVVLFSVLLATLVNDEPITVTSTLEIFAHEAGGGILLGLVVGYLAFVMLRSIDSYPEEILITLATVLGGYTLANRLGVSGPLAMVVAGLIIGNHGRALAMSDTTRKRIDAFWEALDEILNAVLFVLIGLEIILIDLAPPLLLGGVMVAVLTLLARLVTVGIPVGLLGRKFRLVPGSWRILTWGGLRGGISVALALSLPIGGERDVILTLTYVVVICSILGQGLTIGKVAKTVCNPAATPSQERH</sequence>
<dbReference type="OrthoDB" id="9774146at2"/>
<organism evidence="14 15">
    <name type="scientific">Pseudomonas oryzihabitans</name>
    <dbReference type="NCBI Taxonomy" id="47885"/>
    <lineage>
        <taxon>Bacteria</taxon>
        <taxon>Pseudomonadati</taxon>
        <taxon>Pseudomonadota</taxon>
        <taxon>Gammaproteobacteria</taxon>
        <taxon>Pseudomonadales</taxon>
        <taxon>Pseudomonadaceae</taxon>
        <taxon>Pseudomonas</taxon>
    </lineage>
</organism>
<keyword evidence="6 12" id="KW-0812">Transmembrane</keyword>
<keyword evidence="11" id="KW-0739">Sodium transport</keyword>
<evidence type="ECO:0000256" key="6">
    <source>
        <dbReference type="ARBA" id="ARBA00022692"/>
    </source>
</evidence>
<dbReference type="KEGG" id="por:APT59_13095"/>
<feature type="domain" description="Cation/H+ exchanger transmembrane" evidence="13">
    <location>
        <begin position="11"/>
        <end position="404"/>
    </location>
</feature>
<comment type="similarity">
    <text evidence="2">Belongs to the monovalent cation:proton antiporter 1 (CPA1) transporter (TC 2.A.36) family.</text>
</comment>
<gene>
    <name evidence="14" type="ORF">APT59_13095</name>
</gene>
<feature type="transmembrane region" description="Helical" evidence="12">
    <location>
        <begin position="286"/>
        <end position="309"/>
    </location>
</feature>
<feature type="transmembrane region" description="Helical" evidence="12">
    <location>
        <begin position="257"/>
        <end position="274"/>
    </location>
</feature>
<evidence type="ECO:0000256" key="10">
    <source>
        <dbReference type="ARBA" id="ARBA00023136"/>
    </source>
</evidence>
<dbReference type="AlphaFoldDB" id="A0A0U4HGY1"/>
<feature type="transmembrane region" description="Helical" evidence="12">
    <location>
        <begin position="315"/>
        <end position="342"/>
    </location>
</feature>
<feature type="transmembrane region" description="Helical" evidence="12">
    <location>
        <begin position="380"/>
        <end position="400"/>
    </location>
</feature>
<dbReference type="GO" id="GO:0098719">
    <property type="term" value="P:sodium ion import across plasma membrane"/>
    <property type="evidence" value="ECO:0007669"/>
    <property type="project" value="TreeGrafter"/>
</dbReference>
<accession>A0A0U4HGY1</accession>
<feature type="transmembrane region" description="Helical" evidence="12">
    <location>
        <begin position="354"/>
        <end position="374"/>
    </location>
</feature>
<feature type="transmembrane region" description="Helical" evidence="12">
    <location>
        <begin position="69"/>
        <end position="86"/>
    </location>
</feature>
<keyword evidence="3" id="KW-0813">Transport</keyword>
<feature type="transmembrane region" description="Helical" evidence="12">
    <location>
        <begin position="234"/>
        <end position="251"/>
    </location>
</feature>
<dbReference type="InterPro" id="IPR018422">
    <property type="entry name" value="Cation/H_exchanger_CPA1"/>
</dbReference>
<evidence type="ECO:0000256" key="2">
    <source>
        <dbReference type="ARBA" id="ARBA00007367"/>
    </source>
</evidence>